<proteinExistence type="predicted"/>
<keyword evidence="2" id="KW-1185">Reference proteome</keyword>
<dbReference type="EMBL" id="CM044706">
    <property type="protein sequence ID" value="KAI5660327.1"/>
    <property type="molecule type" value="Genomic_DNA"/>
</dbReference>
<dbReference type="Proteomes" id="UP001060085">
    <property type="component" value="Linkage Group LG06"/>
</dbReference>
<protein>
    <submittedName>
        <fullName evidence="1">Uncharacterized protein</fullName>
    </submittedName>
</protein>
<sequence length="667" mass="74668">MRRSISASHSLSLPQIANVRDKLSRIVSHHEELKIAFFNLNSQIRTGLLEAEDVFLSLSIPLMSLVGLKTVEMAEEGRFSSIIMNDSCRTQAHSRDWSSNGINHEEAFRRTVLRTKITDENHSVRKFEVTVLTFCGSLLLFRLEAPKNINTSVVEEKIMARATTAGKELMQKQKLQLIQLVHLLKEIEVQVNSSRDDILQTLAAHRTSIQKLFQEAVTCVSADHQTFQTDGMSFITRRLLKCTFDHIGSALCSVESGVENLMDKLADKMCNPLSKYVNDLKNEIIAGTCPNLIALVEDIGGEMKLMSLELEEARKKASVAEKSRLDMLNKLKKSEERLKKVKEQQGFLEANPIRHQTKKSMKLLDAEEDQSQDDKVLWEKPQISFSEVINLLQAYVNKQLVQDKSSNSKDGFLGATGLFTFSSNSIGFALASNSNIQQQQLPIDGEGICMMYKEKPKEDQRLSCVTCISPWHVACLLAVPETLALAVIFECPDCSVISLTGAQAPTDDEEGEDEEEEVNEALAILSASFMCAFCRKLPERPVTFPSLVSLLSFRGISGQAEYGSQSVVLSGGYLDDEDSGGCGGRDLSGNKRINKIQVCNQEFERYIQALRISCEKGYPVRVVRIEECWKIVGKQVNRELMNVIKKLQRRIEAEKANVNESSGKRKT</sequence>
<accession>A0ACC0AHA2</accession>
<evidence type="ECO:0000313" key="2">
    <source>
        <dbReference type="Proteomes" id="UP001060085"/>
    </source>
</evidence>
<evidence type="ECO:0000313" key="1">
    <source>
        <dbReference type="EMBL" id="KAI5660327.1"/>
    </source>
</evidence>
<name>A0ACC0AHA2_CATRO</name>
<comment type="caution">
    <text evidence="1">The sequence shown here is derived from an EMBL/GenBank/DDBJ whole genome shotgun (WGS) entry which is preliminary data.</text>
</comment>
<reference evidence="2" key="1">
    <citation type="journal article" date="2023" name="Nat. Plants">
        <title>Single-cell RNA sequencing provides a high-resolution roadmap for understanding the multicellular compartmentation of specialized metabolism.</title>
        <authorList>
            <person name="Sun S."/>
            <person name="Shen X."/>
            <person name="Li Y."/>
            <person name="Li Y."/>
            <person name="Wang S."/>
            <person name="Li R."/>
            <person name="Zhang H."/>
            <person name="Shen G."/>
            <person name="Guo B."/>
            <person name="Wei J."/>
            <person name="Xu J."/>
            <person name="St-Pierre B."/>
            <person name="Chen S."/>
            <person name="Sun C."/>
        </authorList>
    </citation>
    <scope>NUCLEOTIDE SEQUENCE [LARGE SCALE GENOMIC DNA]</scope>
</reference>
<organism evidence="1 2">
    <name type="scientific">Catharanthus roseus</name>
    <name type="common">Madagascar periwinkle</name>
    <name type="synonym">Vinca rosea</name>
    <dbReference type="NCBI Taxonomy" id="4058"/>
    <lineage>
        <taxon>Eukaryota</taxon>
        <taxon>Viridiplantae</taxon>
        <taxon>Streptophyta</taxon>
        <taxon>Embryophyta</taxon>
        <taxon>Tracheophyta</taxon>
        <taxon>Spermatophyta</taxon>
        <taxon>Magnoliopsida</taxon>
        <taxon>eudicotyledons</taxon>
        <taxon>Gunneridae</taxon>
        <taxon>Pentapetalae</taxon>
        <taxon>asterids</taxon>
        <taxon>lamiids</taxon>
        <taxon>Gentianales</taxon>
        <taxon>Apocynaceae</taxon>
        <taxon>Rauvolfioideae</taxon>
        <taxon>Vinceae</taxon>
        <taxon>Catharanthinae</taxon>
        <taxon>Catharanthus</taxon>
    </lineage>
</organism>
<gene>
    <name evidence="1" type="ORF">M9H77_29120</name>
</gene>